<keyword evidence="4" id="KW-1185">Reference proteome</keyword>
<feature type="domain" description="Lantibiotic dehydratase N-terminal" evidence="1">
    <location>
        <begin position="56"/>
        <end position="721"/>
    </location>
</feature>
<dbReference type="Proteomes" id="UP000290365">
    <property type="component" value="Chromosome"/>
</dbReference>
<name>A0A4P6JPZ9_KTERU</name>
<sequence>MHSSTRTFSPTELLTSHAVRYTPLDFIQVRAPLFPIEAYLSLQQPSAVAASGLHPQNPLVRRALAIGSIDFLEELDRQASSPRDRDRWERKLLRYLIRMATRPTPYGLFAGVSLARWGEQTNVQIANRPRILFSRPDLNWLLPLLWELETLPEIRRHLHYLANRAAFVRNGRIFLQEQLALGQPNQNETVSLRATPVALLTLKLARQPISHSDLVQELLAAVPRATLSQVEELITSLWQYTLLFTDLHPPFTGQTLPAQYVVQRLENIPFAAPVATLLQNFLRALRVWDQTNDEESIERYHDLQYCAQEINTKVETLRCASQPTYLRQVKQNWAHFPSSTFVQTDSSFSLVGQQLARKIGQEIENVAPRLLRPQRPHYLQAYRMAFLERYGTDREVPLLEVMDSQIGLGVPAFALKSVSDEMGKQSERDQELSRLALMALHERQGVIALDEESLQRLALVPPSDKVRLPLSFDLFVWLAATSRQALAEEKYQIVIGPHGTYQAGQSLGRFASYLGTEAVQVLEHSAQQEAEREPHVLQAELVYTSSTPRSMNVALRPAIRRYEVIYGVVPGVSMADTIPLDELVLGVQGERFYLYWPRQQMEVRPCSSHLLQSRTAPSIMRFLSDLSLDGTYNLSPFHWGRCVHFPFLPRLQIGRVVLSLAQWSLSASFHENELCLASPEQFQETLSCWRERWRVPRYVYLAEGDNRLLLDLEQVAQAEELRSTLRARKKTQTVMLQEALPGPEHAWLEGPDGHYLSEFVVPLIRCSSTPSRERLVAHSPLPSKQIAIVNAERLKAPGSDWLFLKLYSAPTLHEELIADPLRTLVQKVFTQKLAESWFFIRYTDPDPHLRLRFRGNPSLLTSQLFQTLCSWASQLVSDGRCLKFAFDSYEREIERYGGLEGMALAEKLFDADSSAVIELLHLKRARRLTLAPQMLAVLTTDDLLASLELSPQERLHWYRQSLFNTKEVGMTYRLKSAELRALLKDTHYIQKLEGGMQLLKILNTRRICISQIAQQLSDLETQQGLMQPLSRMYASFTHMHYNRLQGINRQRERDISELALRTWMGLLGDPRTT</sequence>
<evidence type="ECO:0000259" key="2">
    <source>
        <dbReference type="Pfam" id="PF14028"/>
    </source>
</evidence>
<evidence type="ECO:0000259" key="1">
    <source>
        <dbReference type="Pfam" id="PF04738"/>
    </source>
</evidence>
<gene>
    <name evidence="3" type="ORF">EPA93_15465</name>
</gene>
<dbReference type="NCBIfam" id="TIGR03891">
    <property type="entry name" value="thiopep_ocin"/>
    <property type="match status" value="1"/>
</dbReference>
<evidence type="ECO:0000313" key="3">
    <source>
        <dbReference type="EMBL" id="QBD77313.1"/>
    </source>
</evidence>
<organism evidence="3 4">
    <name type="scientific">Ktedonosporobacter rubrisoli</name>
    <dbReference type="NCBI Taxonomy" id="2509675"/>
    <lineage>
        <taxon>Bacteria</taxon>
        <taxon>Bacillati</taxon>
        <taxon>Chloroflexota</taxon>
        <taxon>Ktedonobacteria</taxon>
        <taxon>Ktedonobacterales</taxon>
        <taxon>Ktedonosporobacteraceae</taxon>
        <taxon>Ktedonosporobacter</taxon>
    </lineage>
</organism>
<dbReference type="KEGG" id="kbs:EPA93_15465"/>
<dbReference type="RefSeq" id="WP_129888376.1">
    <property type="nucleotide sequence ID" value="NZ_CP035758.1"/>
</dbReference>
<dbReference type="EMBL" id="CP035758">
    <property type="protein sequence ID" value="QBD77313.1"/>
    <property type="molecule type" value="Genomic_DNA"/>
</dbReference>
<evidence type="ECO:0008006" key="5">
    <source>
        <dbReference type="Google" id="ProtNLM"/>
    </source>
</evidence>
<dbReference type="OrthoDB" id="145323at2"/>
<protein>
    <recommendedName>
        <fullName evidence="5">Lantibiotic dehydratase</fullName>
    </recommendedName>
</protein>
<evidence type="ECO:0000313" key="4">
    <source>
        <dbReference type="Proteomes" id="UP000290365"/>
    </source>
</evidence>
<dbReference type="Pfam" id="PF14028">
    <property type="entry name" value="Lant_dehydr_C"/>
    <property type="match status" value="1"/>
</dbReference>
<dbReference type="InterPro" id="IPR023809">
    <property type="entry name" value="Thiopep_bacteriocin_synth_dom"/>
</dbReference>
<feature type="domain" description="Thiopeptide-type bacteriocin biosynthesis" evidence="2">
    <location>
        <begin position="801"/>
        <end position="1061"/>
    </location>
</feature>
<dbReference type="InterPro" id="IPR006827">
    <property type="entry name" value="Lant_deHydtase_N"/>
</dbReference>
<proteinExistence type="predicted"/>
<dbReference type="AlphaFoldDB" id="A0A4P6JPZ9"/>
<accession>A0A4P6JPZ9</accession>
<dbReference type="Pfam" id="PF04738">
    <property type="entry name" value="Lant_dehydr_N"/>
    <property type="match status" value="1"/>
</dbReference>
<reference evidence="3 4" key="1">
    <citation type="submission" date="2019-01" db="EMBL/GenBank/DDBJ databases">
        <title>Ktedonosporobacter rubrisoli SCAWS-G2.</title>
        <authorList>
            <person name="Huang Y."/>
            <person name="Yan B."/>
        </authorList>
    </citation>
    <scope>NUCLEOTIDE SEQUENCE [LARGE SCALE GENOMIC DNA]</scope>
    <source>
        <strain evidence="3 4">SCAWS-G2</strain>
    </source>
</reference>